<sequence>MPMLILGLLLIVVAAVVFGYMFFGTSDLEPLDIDLGVFTVQLTPLHLYLLGAATLVVLALGLVALAAGLRASRRRRHEVKELRKAVRDGGTDGRHSGDREAMPAPVDETRADHSRTDQSRTDQSMANDPAPYEREVHHDGAGHQRQVPSDSQAAPTHDPEIALPSDHQRSHPDGPTSGGDGTRR</sequence>
<protein>
    <recommendedName>
        <fullName evidence="5">Lipopolysaccharide assembly protein A domain-containing protein</fullName>
    </recommendedName>
</protein>
<evidence type="ECO:0008006" key="5">
    <source>
        <dbReference type="Google" id="ProtNLM"/>
    </source>
</evidence>
<accession>A0ABY4YKM8</accession>
<feature type="compositionally biased region" description="Basic and acidic residues" evidence="1">
    <location>
        <begin position="80"/>
        <end position="120"/>
    </location>
</feature>
<feature type="compositionally biased region" description="Basic and acidic residues" evidence="1">
    <location>
        <begin position="131"/>
        <end position="142"/>
    </location>
</feature>
<dbReference type="RefSeq" id="WP_252621396.1">
    <property type="nucleotide sequence ID" value="NZ_CP099490.1"/>
</dbReference>
<evidence type="ECO:0000256" key="2">
    <source>
        <dbReference type="SAM" id="Phobius"/>
    </source>
</evidence>
<evidence type="ECO:0000256" key="1">
    <source>
        <dbReference type="SAM" id="MobiDB-lite"/>
    </source>
</evidence>
<keyword evidence="2" id="KW-1133">Transmembrane helix</keyword>
<feature type="transmembrane region" description="Helical" evidence="2">
    <location>
        <begin position="45"/>
        <end position="67"/>
    </location>
</feature>
<keyword evidence="2" id="KW-0812">Transmembrane</keyword>
<proteinExistence type="predicted"/>
<evidence type="ECO:0000313" key="4">
    <source>
        <dbReference type="Proteomes" id="UP001056535"/>
    </source>
</evidence>
<keyword evidence="2" id="KW-0472">Membrane</keyword>
<name>A0ABY4YKM8_9MICO</name>
<dbReference type="EMBL" id="CP099490">
    <property type="protein sequence ID" value="USQ76692.1"/>
    <property type="molecule type" value="Genomic_DNA"/>
</dbReference>
<evidence type="ECO:0000313" key="3">
    <source>
        <dbReference type="EMBL" id="USQ76692.1"/>
    </source>
</evidence>
<organism evidence="3 4">
    <name type="scientific">Ornithinimicrobium cryptoxanthini</name>
    <dbReference type="NCBI Taxonomy" id="2934161"/>
    <lineage>
        <taxon>Bacteria</taxon>
        <taxon>Bacillati</taxon>
        <taxon>Actinomycetota</taxon>
        <taxon>Actinomycetes</taxon>
        <taxon>Micrococcales</taxon>
        <taxon>Ornithinimicrobiaceae</taxon>
        <taxon>Ornithinimicrobium</taxon>
    </lineage>
</organism>
<dbReference type="Proteomes" id="UP001056535">
    <property type="component" value="Chromosome"/>
</dbReference>
<feature type="region of interest" description="Disordered" evidence="1">
    <location>
        <begin position="80"/>
        <end position="184"/>
    </location>
</feature>
<reference evidence="3" key="1">
    <citation type="submission" date="2022-06" db="EMBL/GenBank/DDBJ databases">
        <title>Ornithinimicrobium JY.X270.</title>
        <authorList>
            <person name="Huang Y."/>
        </authorList>
    </citation>
    <scope>NUCLEOTIDE SEQUENCE</scope>
    <source>
        <strain evidence="3">JY.X270</strain>
    </source>
</reference>
<gene>
    <name evidence="3" type="ORF">NF557_01800</name>
</gene>
<keyword evidence="4" id="KW-1185">Reference proteome</keyword>